<accession>A0A7W6IPI7</accession>
<dbReference type="Proteomes" id="UP000547011">
    <property type="component" value="Unassembled WGS sequence"/>
</dbReference>
<dbReference type="RefSeq" id="WP_183311494.1">
    <property type="nucleotide sequence ID" value="NZ_JACIEW010000005.1"/>
</dbReference>
<gene>
    <name evidence="2" type="ORF">GGR20_002398</name>
</gene>
<keyword evidence="1" id="KW-0472">Membrane</keyword>
<feature type="transmembrane region" description="Helical" evidence="1">
    <location>
        <begin position="132"/>
        <end position="151"/>
    </location>
</feature>
<comment type="caution">
    <text evidence="2">The sequence shown here is derived from an EMBL/GenBank/DDBJ whole genome shotgun (WGS) entry which is preliminary data.</text>
</comment>
<keyword evidence="1" id="KW-1133">Transmembrane helix</keyword>
<evidence type="ECO:0000313" key="2">
    <source>
        <dbReference type="EMBL" id="MBB4052750.1"/>
    </source>
</evidence>
<organism evidence="2 3">
    <name type="scientific">Devosia subaequoris</name>
    <dbReference type="NCBI Taxonomy" id="395930"/>
    <lineage>
        <taxon>Bacteria</taxon>
        <taxon>Pseudomonadati</taxon>
        <taxon>Pseudomonadota</taxon>
        <taxon>Alphaproteobacteria</taxon>
        <taxon>Hyphomicrobiales</taxon>
        <taxon>Devosiaceae</taxon>
        <taxon>Devosia</taxon>
    </lineage>
</organism>
<evidence type="ECO:0000313" key="3">
    <source>
        <dbReference type="Proteomes" id="UP000547011"/>
    </source>
</evidence>
<keyword evidence="3" id="KW-1185">Reference proteome</keyword>
<keyword evidence="1" id="KW-0812">Transmembrane</keyword>
<reference evidence="2 3" key="1">
    <citation type="submission" date="2020-08" db="EMBL/GenBank/DDBJ databases">
        <title>Genomic Encyclopedia of Type Strains, Phase IV (KMG-IV): sequencing the most valuable type-strain genomes for metagenomic binning, comparative biology and taxonomic classification.</title>
        <authorList>
            <person name="Goeker M."/>
        </authorList>
    </citation>
    <scope>NUCLEOTIDE SEQUENCE [LARGE SCALE GENOMIC DNA]</scope>
    <source>
        <strain evidence="2 3">DSM 23447</strain>
    </source>
</reference>
<feature type="transmembrane region" description="Helical" evidence="1">
    <location>
        <begin position="53"/>
        <end position="71"/>
    </location>
</feature>
<dbReference type="AlphaFoldDB" id="A0A7W6IPI7"/>
<feature type="transmembrane region" description="Helical" evidence="1">
    <location>
        <begin position="25"/>
        <end position="47"/>
    </location>
</feature>
<name>A0A7W6IPI7_9HYPH</name>
<proteinExistence type="predicted"/>
<protein>
    <submittedName>
        <fullName evidence="2">Uncharacterized protein</fullName>
    </submittedName>
</protein>
<evidence type="ECO:0000256" key="1">
    <source>
        <dbReference type="SAM" id="Phobius"/>
    </source>
</evidence>
<dbReference type="EMBL" id="JACIEW010000005">
    <property type="protein sequence ID" value="MBB4052750.1"/>
    <property type="molecule type" value="Genomic_DNA"/>
</dbReference>
<sequence>MSKTDELDRIRAEIRAEITLLNSRLNALISSQSFLVIAYGSVLSAAFGEWDGPFTLIVPPFLALLGAALIIEARPALRAAEQAITHWRDRESDLIDRNAELRPFTLALDEDSRRRTEMRQHAGRKFSSRAPAILLTAWAVFFICPFALYWWA</sequence>